<name>A0AC60PHM5_IXOPE</name>
<accession>A0AC60PHM5</accession>
<reference evidence="1 2" key="1">
    <citation type="journal article" date="2020" name="Cell">
        <title>Large-Scale Comparative Analyses of Tick Genomes Elucidate Their Genetic Diversity and Vector Capacities.</title>
        <authorList>
            <consortium name="Tick Genome and Microbiome Consortium (TIGMIC)"/>
            <person name="Jia N."/>
            <person name="Wang J."/>
            <person name="Shi W."/>
            <person name="Du L."/>
            <person name="Sun Y."/>
            <person name="Zhan W."/>
            <person name="Jiang J.F."/>
            <person name="Wang Q."/>
            <person name="Zhang B."/>
            <person name="Ji P."/>
            <person name="Bell-Sakyi L."/>
            <person name="Cui X.M."/>
            <person name="Yuan T.T."/>
            <person name="Jiang B.G."/>
            <person name="Yang W.F."/>
            <person name="Lam T.T."/>
            <person name="Chang Q.C."/>
            <person name="Ding S.J."/>
            <person name="Wang X.J."/>
            <person name="Zhu J.G."/>
            <person name="Ruan X.D."/>
            <person name="Zhao L."/>
            <person name="Wei J.T."/>
            <person name="Ye R.Z."/>
            <person name="Que T.C."/>
            <person name="Du C.H."/>
            <person name="Zhou Y.H."/>
            <person name="Cheng J.X."/>
            <person name="Dai P.F."/>
            <person name="Guo W.B."/>
            <person name="Han X.H."/>
            <person name="Huang E.J."/>
            <person name="Li L.F."/>
            <person name="Wei W."/>
            <person name="Gao Y.C."/>
            <person name="Liu J.Z."/>
            <person name="Shao H.Z."/>
            <person name="Wang X."/>
            <person name="Wang C.C."/>
            <person name="Yang T.C."/>
            <person name="Huo Q.B."/>
            <person name="Li W."/>
            <person name="Chen H.Y."/>
            <person name="Chen S.E."/>
            <person name="Zhou L.G."/>
            <person name="Ni X.B."/>
            <person name="Tian J.H."/>
            <person name="Sheng Y."/>
            <person name="Liu T."/>
            <person name="Pan Y.S."/>
            <person name="Xia L.Y."/>
            <person name="Li J."/>
            <person name="Zhao F."/>
            <person name="Cao W.C."/>
        </authorList>
    </citation>
    <scope>NUCLEOTIDE SEQUENCE [LARGE SCALE GENOMIC DNA]</scope>
    <source>
        <strain evidence="1">Iper-2018</strain>
    </source>
</reference>
<dbReference type="EMBL" id="JABSTQ010010619">
    <property type="protein sequence ID" value="KAG0419465.1"/>
    <property type="molecule type" value="Genomic_DNA"/>
</dbReference>
<evidence type="ECO:0000313" key="2">
    <source>
        <dbReference type="Proteomes" id="UP000805193"/>
    </source>
</evidence>
<proteinExistence type="predicted"/>
<evidence type="ECO:0000313" key="1">
    <source>
        <dbReference type="EMBL" id="KAG0419465.1"/>
    </source>
</evidence>
<keyword evidence="2" id="KW-1185">Reference proteome</keyword>
<sequence>MTDRPDSRTPRKAFQEELEKPPAQQPPLKEPHLEQPTLLQQGPQLTSTQQTTLHETRPQQTLFRQFVLQQTAAQQTSPQSSPLQHPALQPPILRQSGVQQQPIQQQQLLPASGEPSQRLPCPAARLCGVCGDRAKSYHFGGISCDSCKAFFRRSVQNEARFTCPYQGRCHITLTSRKSCQACRFAKCLSIGMEASWVMSEQERRARMQQRQAPQAARTGDGTKPLTSEDVLLLEELVNAHTTGCAMAPFAERLFHDHDRSRTELLDLFFTLIHQLSGFAQELNAFCRVPEPHRQVLLRTSVLELCFLRSAFTFDGDRWSSRTLPGDGPPVPVLRTADVEHLVQEPLWSKHRDFLVATRRLKPDGMTLLLLSAITLLCPDRAGLGELDIVSKEQEKYCALLRRYLEWRKVPQLVYAKLLMRLPELRELADAHTDSDLTLDNNEALAVQGRLSDAMVAVSSGVGRPERMSRWRFPGDLLSSADVEEESAEESAEESSEGSDMSCAATSISSQDDRA</sequence>
<dbReference type="Proteomes" id="UP000805193">
    <property type="component" value="Unassembled WGS sequence"/>
</dbReference>
<organism evidence="1 2">
    <name type="scientific">Ixodes persulcatus</name>
    <name type="common">Taiga tick</name>
    <dbReference type="NCBI Taxonomy" id="34615"/>
    <lineage>
        <taxon>Eukaryota</taxon>
        <taxon>Metazoa</taxon>
        <taxon>Ecdysozoa</taxon>
        <taxon>Arthropoda</taxon>
        <taxon>Chelicerata</taxon>
        <taxon>Arachnida</taxon>
        <taxon>Acari</taxon>
        <taxon>Parasitiformes</taxon>
        <taxon>Ixodida</taxon>
        <taxon>Ixodoidea</taxon>
        <taxon>Ixodidae</taxon>
        <taxon>Ixodinae</taxon>
        <taxon>Ixodes</taxon>
    </lineage>
</organism>
<protein>
    <submittedName>
        <fullName evidence="1">Uncharacterized protein</fullName>
    </submittedName>
</protein>
<comment type="caution">
    <text evidence="1">The sequence shown here is derived from an EMBL/GenBank/DDBJ whole genome shotgun (WGS) entry which is preliminary data.</text>
</comment>
<gene>
    <name evidence="1" type="ORF">HPB47_004081</name>
</gene>